<dbReference type="EMBL" id="KV918894">
    <property type="protein sequence ID" value="OSX75696.1"/>
    <property type="molecule type" value="Genomic_DNA"/>
</dbReference>
<feature type="compositionally biased region" description="Low complexity" evidence="1">
    <location>
        <begin position="25"/>
        <end position="40"/>
    </location>
</feature>
<dbReference type="SUPFAM" id="SSF74942">
    <property type="entry name" value="YhbC-like, C-terminal domain"/>
    <property type="match status" value="1"/>
</dbReference>
<evidence type="ECO:0000256" key="1">
    <source>
        <dbReference type="SAM" id="MobiDB-lite"/>
    </source>
</evidence>
<dbReference type="Proteomes" id="UP000218209">
    <property type="component" value="Unassembled WGS sequence"/>
</dbReference>
<dbReference type="OrthoDB" id="44069at2759"/>
<dbReference type="AlphaFoldDB" id="A0A1X6P4J4"/>
<proteinExistence type="predicted"/>
<dbReference type="SUPFAM" id="SSF75420">
    <property type="entry name" value="YhbC-like, N-terminal domain"/>
    <property type="match status" value="1"/>
</dbReference>
<reference evidence="3 4" key="1">
    <citation type="submission" date="2017-03" db="EMBL/GenBank/DDBJ databases">
        <title>WGS assembly of Porphyra umbilicalis.</title>
        <authorList>
            <person name="Brawley S.H."/>
            <person name="Blouin N.A."/>
            <person name="Ficko-Blean E."/>
            <person name="Wheeler G.L."/>
            <person name="Lohr M."/>
            <person name="Goodson H.V."/>
            <person name="Jenkins J.W."/>
            <person name="Blaby-Haas C.E."/>
            <person name="Helliwell K.E."/>
            <person name="Chan C."/>
            <person name="Marriage T."/>
            <person name="Bhattacharya D."/>
            <person name="Klein A.S."/>
            <person name="Badis Y."/>
            <person name="Brodie J."/>
            <person name="Cao Y."/>
            <person name="Collen J."/>
            <person name="Dittami S.M."/>
            <person name="Gachon C.M."/>
            <person name="Green B.R."/>
            <person name="Karpowicz S."/>
            <person name="Kim J.W."/>
            <person name="Kudahl U."/>
            <person name="Lin S."/>
            <person name="Michel G."/>
            <person name="Mittag M."/>
            <person name="Olson B.J."/>
            <person name="Pangilinan J."/>
            <person name="Peng Y."/>
            <person name="Qiu H."/>
            <person name="Shu S."/>
            <person name="Singer J.T."/>
            <person name="Smith A.G."/>
            <person name="Sprecher B.N."/>
            <person name="Wagner V."/>
            <person name="Wang W."/>
            <person name="Wang Z.-Y."/>
            <person name="Yan J."/>
            <person name="Yarish C."/>
            <person name="Zoeuner-Riek S."/>
            <person name="Zhuang Y."/>
            <person name="Zou Y."/>
            <person name="Lindquist E.A."/>
            <person name="Grimwood J."/>
            <person name="Barry K."/>
            <person name="Rokhsar D.S."/>
            <person name="Schmutz J."/>
            <person name="Stiller J.W."/>
            <person name="Grossman A.R."/>
            <person name="Prochnik S.E."/>
        </authorList>
    </citation>
    <scope>NUCLEOTIDE SEQUENCE [LARGE SCALE GENOMIC DNA]</scope>
    <source>
        <strain evidence="3">4086291</strain>
    </source>
</reference>
<dbReference type="InterPro" id="IPR036847">
    <property type="entry name" value="RimP_C_sf"/>
</dbReference>
<evidence type="ECO:0000313" key="3">
    <source>
        <dbReference type="EMBL" id="OSX75696.1"/>
    </source>
</evidence>
<dbReference type="InterPro" id="IPR028989">
    <property type="entry name" value="RimP_N"/>
</dbReference>
<feature type="compositionally biased region" description="Acidic residues" evidence="1">
    <location>
        <begin position="41"/>
        <end position="74"/>
    </location>
</feature>
<protein>
    <recommendedName>
        <fullName evidence="2">Ribosome maturation factor RimP N-terminal domain-containing protein</fullName>
    </recommendedName>
</protein>
<feature type="region of interest" description="Disordered" evidence="1">
    <location>
        <begin position="22"/>
        <end position="74"/>
    </location>
</feature>
<dbReference type="Pfam" id="PF02576">
    <property type="entry name" value="RimP_N"/>
    <property type="match status" value="1"/>
</dbReference>
<evidence type="ECO:0000259" key="2">
    <source>
        <dbReference type="Pfam" id="PF02576"/>
    </source>
</evidence>
<sequence length="220" mass="23098">MGLEVATVTWARGKLEVLIRTPNQDAEQAATDGAAGAGALDSDDGLDDEEDVGEEDEEDADEEGEDGIDDAAWETADLGDAEEIDLGVEGGDAAAAGDLEEDDEDAGGHGATLRQCQRLSGALEALLDAGTIPVPADAWTLEVGTPGAPAALTRDFEFEVFKSFPVTVRTTETWRKADRFAGTLHSRTDAAVVLNLKGRLLKIPRAIVAEVRLPTAGEEP</sequence>
<gene>
    <name evidence="3" type="ORF">BU14_0225s0013</name>
</gene>
<name>A0A1X6P4J4_PORUM</name>
<dbReference type="InterPro" id="IPR035956">
    <property type="entry name" value="RimP_N_sf"/>
</dbReference>
<evidence type="ECO:0000313" key="4">
    <source>
        <dbReference type="Proteomes" id="UP000218209"/>
    </source>
</evidence>
<keyword evidence="4" id="KW-1185">Reference proteome</keyword>
<accession>A0A1X6P4J4</accession>
<organism evidence="3 4">
    <name type="scientific">Porphyra umbilicalis</name>
    <name type="common">Purple laver</name>
    <name type="synonym">Red alga</name>
    <dbReference type="NCBI Taxonomy" id="2786"/>
    <lineage>
        <taxon>Eukaryota</taxon>
        <taxon>Rhodophyta</taxon>
        <taxon>Bangiophyceae</taxon>
        <taxon>Bangiales</taxon>
        <taxon>Bangiaceae</taxon>
        <taxon>Porphyra</taxon>
    </lineage>
</organism>
<feature type="domain" description="Ribosome maturation factor RimP N-terminal" evidence="2">
    <location>
        <begin position="110"/>
        <end position="148"/>
    </location>
</feature>